<keyword evidence="1" id="KW-1133">Transmembrane helix</keyword>
<keyword evidence="1" id="KW-0472">Membrane</keyword>
<gene>
    <name evidence="2" type="ORF">DFP72DRAFT_856655</name>
</gene>
<dbReference type="EMBL" id="JACGCI010000108">
    <property type="protein sequence ID" value="KAF6745269.1"/>
    <property type="molecule type" value="Genomic_DNA"/>
</dbReference>
<evidence type="ECO:0000256" key="1">
    <source>
        <dbReference type="SAM" id="Phobius"/>
    </source>
</evidence>
<comment type="caution">
    <text evidence="2">The sequence shown here is derived from an EMBL/GenBank/DDBJ whole genome shotgun (WGS) entry which is preliminary data.</text>
</comment>
<evidence type="ECO:0000313" key="2">
    <source>
        <dbReference type="EMBL" id="KAF6745269.1"/>
    </source>
</evidence>
<proteinExistence type="predicted"/>
<sequence length="114" mass="12162">MTLLATLKDTVLLPPAMTYPVNLVINAPGSSRVSMQYLVAEAVGVLTLLTYILTTILSAQARHIAPAVVMEISKSRPQFNCVVSASFLTNGHTLEELGDLDVPIARNHSGCSVL</sequence>
<dbReference type="Proteomes" id="UP000521943">
    <property type="component" value="Unassembled WGS sequence"/>
</dbReference>
<name>A0A8H6HDX3_9AGAR</name>
<organism evidence="2 3">
    <name type="scientific">Ephemerocybe angulata</name>
    <dbReference type="NCBI Taxonomy" id="980116"/>
    <lineage>
        <taxon>Eukaryota</taxon>
        <taxon>Fungi</taxon>
        <taxon>Dikarya</taxon>
        <taxon>Basidiomycota</taxon>
        <taxon>Agaricomycotina</taxon>
        <taxon>Agaricomycetes</taxon>
        <taxon>Agaricomycetidae</taxon>
        <taxon>Agaricales</taxon>
        <taxon>Agaricineae</taxon>
        <taxon>Psathyrellaceae</taxon>
        <taxon>Ephemerocybe</taxon>
    </lineage>
</organism>
<protein>
    <submittedName>
        <fullName evidence="2">Uncharacterized protein</fullName>
    </submittedName>
</protein>
<keyword evidence="3" id="KW-1185">Reference proteome</keyword>
<keyword evidence="1" id="KW-0812">Transmembrane</keyword>
<accession>A0A8H6HDX3</accession>
<dbReference type="AlphaFoldDB" id="A0A8H6HDX3"/>
<evidence type="ECO:0000313" key="3">
    <source>
        <dbReference type="Proteomes" id="UP000521943"/>
    </source>
</evidence>
<reference evidence="2 3" key="1">
    <citation type="submission" date="2020-07" db="EMBL/GenBank/DDBJ databases">
        <title>Comparative genomics of pyrophilous fungi reveals a link between fire events and developmental genes.</title>
        <authorList>
            <consortium name="DOE Joint Genome Institute"/>
            <person name="Steindorff A.S."/>
            <person name="Carver A."/>
            <person name="Calhoun S."/>
            <person name="Stillman K."/>
            <person name="Liu H."/>
            <person name="Lipzen A."/>
            <person name="Pangilinan J."/>
            <person name="Labutti K."/>
            <person name="Bruns T.D."/>
            <person name="Grigoriev I.V."/>
        </authorList>
    </citation>
    <scope>NUCLEOTIDE SEQUENCE [LARGE SCALE GENOMIC DNA]</scope>
    <source>
        <strain evidence="2 3">CBS 144469</strain>
    </source>
</reference>
<feature type="transmembrane region" description="Helical" evidence="1">
    <location>
        <begin position="34"/>
        <end position="53"/>
    </location>
</feature>